<dbReference type="AlphaFoldDB" id="A0A6A5V9S7"/>
<keyword evidence="16" id="KW-1185">Reference proteome</keyword>
<evidence type="ECO:0000256" key="13">
    <source>
        <dbReference type="RuleBase" id="RU361169"/>
    </source>
</evidence>
<keyword evidence="6 13" id="KW-0378">Hydrolase</keyword>
<evidence type="ECO:0000256" key="12">
    <source>
        <dbReference type="ARBA" id="ARBA00037278"/>
    </source>
</evidence>
<accession>A0A6A5V9S7</accession>
<dbReference type="EMBL" id="ML976704">
    <property type="protein sequence ID" value="KAF1970027.1"/>
    <property type="molecule type" value="Genomic_DNA"/>
</dbReference>
<dbReference type="Proteomes" id="UP000800036">
    <property type="component" value="Unassembled WGS sequence"/>
</dbReference>
<dbReference type="OrthoDB" id="187139at2759"/>
<evidence type="ECO:0000256" key="9">
    <source>
        <dbReference type="ARBA" id="ARBA00023295"/>
    </source>
</evidence>
<gene>
    <name evidence="15" type="ORF">BU23DRAFT_591323</name>
</gene>
<evidence type="ECO:0000256" key="14">
    <source>
        <dbReference type="SAM" id="SignalP"/>
    </source>
</evidence>
<evidence type="ECO:0000256" key="2">
    <source>
        <dbReference type="ARBA" id="ARBA00008834"/>
    </source>
</evidence>
<evidence type="ECO:0000256" key="3">
    <source>
        <dbReference type="ARBA" id="ARBA00022525"/>
    </source>
</evidence>
<dbReference type="GO" id="GO:0005576">
    <property type="term" value="C:extracellular region"/>
    <property type="evidence" value="ECO:0007669"/>
    <property type="project" value="UniProtKB-SubCell"/>
</dbReference>
<dbReference type="PANTHER" id="PTHR31736:SF9">
    <property type="entry name" value="ENDO-XYLOGALACTURONAN HYDROLASE A-RELATED"/>
    <property type="match status" value="1"/>
</dbReference>
<dbReference type="InterPro" id="IPR011050">
    <property type="entry name" value="Pectin_lyase_fold/virulence"/>
</dbReference>
<reference evidence="15" key="1">
    <citation type="journal article" date="2020" name="Stud. Mycol.">
        <title>101 Dothideomycetes genomes: a test case for predicting lifestyles and emergence of pathogens.</title>
        <authorList>
            <person name="Haridas S."/>
            <person name="Albert R."/>
            <person name="Binder M."/>
            <person name="Bloem J."/>
            <person name="Labutti K."/>
            <person name="Salamov A."/>
            <person name="Andreopoulos B."/>
            <person name="Baker S."/>
            <person name="Barry K."/>
            <person name="Bills G."/>
            <person name="Bluhm B."/>
            <person name="Cannon C."/>
            <person name="Castanera R."/>
            <person name="Culley D."/>
            <person name="Daum C."/>
            <person name="Ezra D."/>
            <person name="Gonzalez J."/>
            <person name="Henrissat B."/>
            <person name="Kuo A."/>
            <person name="Liang C."/>
            <person name="Lipzen A."/>
            <person name="Lutzoni F."/>
            <person name="Magnuson J."/>
            <person name="Mondo S."/>
            <person name="Nolan M."/>
            <person name="Ohm R."/>
            <person name="Pangilinan J."/>
            <person name="Park H.-J."/>
            <person name="Ramirez L."/>
            <person name="Alfaro M."/>
            <person name="Sun H."/>
            <person name="Tritt A."/>
            <person name="Yoshinaga Y."/>
            <person name="Zwiers L.-H."/>
            <person name="Turgeon B."/>
            <person name="Goodwin S."/>
            <person name="Spatafora J."/>
            <person name="Crous P."/>
            <person name="Grigoriev I."/>
        </authorList>
    </citation>
    <scope>NUCLEOTIDE SEQUENCE</scope>
    <source>
        <strain evidence="15">CBS 107.79</strain>
    </source>
</reference>
<keyword evidence="5" id="KW-0677">Repeat</keyword>
<comment type="similarity">
    <text evidence="2 13">Belongs to the glycosyl hydrolase 28 family.</text>
</comment>
<evidence type="ECO:0000256" key="1">
    <source>
        <dbReference type="ARBA" id="ARBA00004613"/>
    </source>
</evidence>
<keyword evidence="7" id="KW-0325">Glycoprotein</keyword>
<dbReference type="GO" id="GO:0004650">
    <property type="term" value="F:polygalacturonase activity"/>
    <property type="evidence" value="ECO:0007669"/>
    <property type="project" value="InterPro"/>
</dbReference>
<keyword evidence="9 13" id="KW-0326">Glycosidase</keyword>
<dbReference type="PANTHER" id="PTHR31736">
    <property type="match status" value="1"/>
</dbReference>
<evidence type="ECO:0000256" key="4">
    <source>
        <dbReference type="ARBA" id="ARBA00022729"/>
    </source>
</evidence>
<evidence type="ECO:0000256" key="10">
    <source>
        <dbReference type="ARBA" id="ARBA00023316"/>
    </source>
</evidence>
<evidence type="ECO:0000256" key="5">
    <source>
        <dbReference type="ARBA" id="ARBA00022737"/>
    </source>
</evidence>
<dbReference type="Pfam" id="PF00295">
    <property type="entry name" value="Glyco_hydro_28"/>
    <property type="match status" value="1"/>
</dbReference>
<dbReference type="InterPro" id="IPR000743">
    <property type="entry name" value="Glyco_hydro_28"/>
</dbReference>
<protein>
    <submittedName>
        <fullName evidence="15">Endo-polygalacturonase</fullName>
    </submittedName>
</protein>
<evidence type="ECO:0000256" key="7">
    <source>
        <dbReference type="ARBA" id="ARBA00023180"/>
    </source>
</evidence>
<keyword evidence="3" id="KW-0964">Secreted</keyword>
<feature type="signal peptide" evidence="14">
    <location>
        <begin position="1"/>
        <end position="23"/>
    </location>
</feature>
<evidence type="ECO:0000313" key="16">
    <source>
        <dbReference type="Proteomes" id="UP000800036"/>
    </source>
</evidence>
<dbReference type="GO" id="GO:0071555">
    <property type="term" value="P:cell wall organization"/>
    <property type="evidence" value="ECO:0007669"/>
    <property type="project" value="UniProtKB-KW"/>
</dbReference>
<comment type="subcellular location">
    <subcellularLocation>
        <location evidence="1">Secreted</location>
    </subcellularLocation>
</comment>
<keyword evidence="8" id="KW-0119">Carbohydrate metabolism</keyword>
<comment type="function">
    <text evidence="12">Pectinolytic enzyme involved in the degradation of xylogalacturonan (xga), a galacturonan backbone heavily substituted with xylose, and which is one important component of the hairy regions of pectin. Activity requires a galacturonic acid backbone substituted with xylose.</text>
</comment>
<feature type="chain" id="PRO_5025364582" evidence="14">
    <location>
        <begin position="24"/>
        <end position="467"/>
    </location>
</feature>
<dbReference type="Gene3D" id="2.160.20.10">
    <property type="entry name" value="Single-stranded right-handed beta-helix, Pectin lyase-like"/>
    <property type="match status" value="1"/>
</dbReference>
<keyword evidence="11" id="KW-0624">Polysaccharide degradation</keyword>
<name>A0A6A5V9S7_9PLEO</name>
<keyword evidence="4 14" id="KW-0732">Signal</keyword>
<keyword evidence="10" id="KW-0961">Cell wall biogenesis/degradation</keyword>
<evidence type="ECO:0000313" key="15">
    <source>
        <dbReference type="EMBL" id="KAF1970027.1"/>
    </source>
</evidence>
<dbReference type="SUPFAM" id="SSF51126">
    <property type="entry name" value="Pectin lyase-like"/>
    <property type="match status" value="1"/>
</dbReference>
<organism evidence="15 16">
    <name type="scientific">Bimuria novae-zelandiae CBS 107.79</name>
    <dbReference type="NCBI Taxonomy" id="1447943"/>
    <lineage>
        <taxon>Eukaryota</taxon>
        <taxon>Fungi</taxon>
        <taxon>Dikarya</taxon>
        <taxon>Ascomycota</taxon>
        <taxon>Pezizomycotina</taxon>
        <taxon>Dothideomycetes</taxon>
        <taxon>Pleosporomycetidae</taxon>
        <taxon>Pleosporales</taxon>
        <taxon>Massarineae</taxon>
        <taxon>Didymosphaeriaceae</taxon>
        <taxon>Bimuria</taxon>
    </lineage>
</organism>
<evidence type="ECO:0000256" key="6">
    <source>
        <dbReference type="ARBA" id="ARBA00022801"/>
    </source>
</evidence>
<proteinExistence type="inferred from homology"/>
<sequence>MAAHLGILYRGVVLLIWAAACAAQSLNSSLFRSSGTSWKSLDLWEVPLSEVNTSSGKSIVHYGSVGYFDFCDQVEVALTYTGSVESVSIRPLSYDIKPTVSGSEITFTLSKPRNIVIEVNGDIWDVLHLLSNTPDLEAPTGNSSSVIYLGPGSHSFPGGSINITSGQTLYLAAGAVLRSTVHFYEAHDAAIRGRGFMYQPPTGGILAENSSNILIDGITILTPGGYVVTLGQSKDTTIRNLHGFSSKGNGDGIDVFSSENVLIEGIFMRNSDDNIAIYAHRWNYWGSTRNVTVQDSSLWADLAHPINIGTHGNSIDPEVIEHLTIRNIDVLDHREPQTLYQGTIALNPGDDNLVQHVLVDDFRVEDFRQGQLINMRVMYNEKYNTSPGRGIHNVTIRNLVYNGSHSNMNVLVGYNEERPITFVKFINLKVNGKLVYDTMPKPTWYMTSDFVPMYANEHVKNLTFVLE</sequence>
<evidence type="ECO:0000256" key="11">
    <source>
        <dbReference type="ARBA" id="ARBA00023326"/>
    </source>
</evidence>
<dbReference type="GO" id="GO:0000272">
    <property type="term" value="P:polysaccharide catabolic process"/>
    <property type="evidence" value="ECO:0007669"/>
    <property type="project" value="UniProtKB-KW"/>
</dbReference>
<evidence type="ECO:0000256" key="8">
    <source>
        <dbReference type="ARBA" id="ARBA00023277"/>
    </source>
</evidence>
<dbReference type="InterPro" id="IPR012334">
    <property type="entry name" value="Pectin_lyas_fold"/>
</dbReference>